<accession>A0A2G6MRK7</accession>
<dbReference type="InterPro" id="IPR007345">
    <property type="entry name" value="Polysacch_pyruvyl_Trfase"/>
</dbReference>
<name>A0A2G6MRK7_9BACT</name>
<evidence type="ECO:0000313" key="3">
    <source>
        <dbReference type="Proteomes" id="UP000231203"/>
    </source>
</evidence>
<proteinExistence type="predicted"/>
<dbReference type="EMBL" id="PDTI01000035">
    <property type="protein sequence ID" value="PIE62665.1"/>
    <property type="molecule type" value="Genomic_DNA"/>
</dbReference>
<evidence type="ECO:0000259" key="1">
    <source>
        <dbReference type="Pfam" id="PF04230"/>
    </source>
</evidence>
<feature type="domain" description="Polysaccharide pyruvyl transferase" evidence="1">
    <location>
        <begin position="94"/>
        <end position="217"/>
    </location>
</feature>
<protein>
    <recommendedName>
        <fullName evidence="1">Polysaccharide pyruvyl transferase domain-containing protein</fullName>
    </recommendedName>
</protein>
<evidence type="ECO:0000313" key="2">
    <source>
        <dbReference type="EMBL" id="PIE62665.1"/>
    </source>
</evidence>
<reference evidence="2 3" key="1">
    <citation type="submission" date="2017-10" db="EMBL/GenBank/DDBJ databases">
        <title>Novel microbial diversity and functional potential in the marine mammal oral microbiome.</title>
        <authorList>
            <person name="Dudek N.K."/>
            <person name="Sun C.L."/>
            <person name="Burstein D."/>
            <person name="Kantor R.S."/>
            <person name="Aliaga Goltsman D.S."/>
            <person name="Bik E.M."/>
            <person name="Thomas B.C."/>
            <person name="Banfield J.F."/>
            <person name="Relman D.A."/>
        </authorList>
    </citation>
    <scope>NUCLEOTIDE SEQUENCE [LARGE SCALE GENOMIC DNA]</scope>
    <source>
        <strain evidence="2">DOLJORAL78_47_202</strain>
    </source>
</reference>
<dbReference type="Proteomes" id="UP000231203">
    <property type="component" value="Unassembled WGS sequence"/>
</dbReference>
<gene>
    <name evidence="2" type="ORF">CSA25_04175</name>
</gene>
<dbReference type="Pfam" id="PF04230">
    <property type="entry name" value="PS_pyruv_trans"/>
    <property type="match status" value="1"/>
</dbReference>
<comment type="caution">
    <text evidence="2">The sequence shown here is derived from an EMBL/GenBank/DDBJ whole genome shotgun (WGS) entry which is preliminary data.</text>
</comment>
<dbReference type="AlphaFoldDB" id="A0A2G6MRK7"/>
<organism evidence="2 3">
    <name type="scientific">Desulfobacter postgatei</name>
    <dbReference type="NCBI Taxonomy" id="2293"/>
    <lineage>
        <taxon>Bacteria</taxon>
        <taxon>Pseudomonadati</taxon>
        <taxon>Thermodesulfobacteriota</taxon>
        <taxon>Desulfobacteria</taxon>
        <taxon>Desulfobacterales</taxon>
        <taxon>Desulfobacteraceae</taxon>
        <taxon>Desulfobacter</taxon>
    </lineage>
</organism>
<sequence>MYLYLADAHYNLGDSMQLIALETIYSKMGIDLNKIVRIGWHDLPCYDGEPVILPIVSGIESSFGALRENRQFSSKIRPVYISYVRFNDMDAEDAEYLRQFQPIGCRDEYTYSQCRRFNIKAYINGCITALLPDRAKPQKNGKVFLVDPEPELLQYIPNHLLEDSITMSHIVRSEDDFDALSYAKVVYERYKSEARLVITKRLHCALPCAAAGIPVIFARTTLTKTLMFLDQLMKIYQPRDFHAMDWENIHQTVTVSKELKQLIFKVAILRLQSAERSYLSERARSAISLIHSKYNRLRDSTDYMINIEFKHIASALPVTTKEFCYSFYGAGNEILTHYWYMRRHYPNAKLTHIYDKYSYGQRLYNLNVEPIDAIADCLNDFCIVTAVTPKTREDMFACLRALGKKEGSYA</sequence>